<dbReference type="AlphaFoldDB" id="A0A8J2LQQ8"/>
<gene>
    <name evidence="3" type="ORF">AFUS01_LOCUS46295</name>
</gene>
<protein>
    <recommendedName>
        <fullName evidence="2">Rab-GAP TBC domain-containing protein</fullName>
    </recommendedName>
</protein>
<dbReference type="OrthoDB" id="10263206at2759"/>
<keyword evidence="4" id="KW-1185">Reference proteome</keyword>
<dbReference type="Pfam" id="PF00566">
    <property type="entry name" value="RabGAP-TBC"/>
    <property type="match status" value="1"/>
</dbReference>
<feature type="domain" description="Rab-GAP TBC" evidence="2">
    <location>
        <begin position="37"/>
        <end position="333"/>
    </location>
</feature>
<dbReference type="PANTHER" id="PTHR22957:SF27">
    <property type="entry name" value="TBC1 DOMAIN FAMILY MEMBER 13"/>
    <property type="match status" value="1"/>
</dbReference>
<dbReference type="Proteomes" id="UP000708208">
    <property type="component" value="Unassembled WGS sequence"/>
</dbReference>
<reference evidence="3" key="1">
    <citation type="submission" date="2021-06" db="EMBL/GenBank/DDBJ databases">
        <authorList>
            <person name="Hodson N. C."/>
            <person name="Mongue J. A."/>
            <person name="Jaron S. K."/>
        </authorList>
    </citation>
    <scope>NUCLEOTIDE SEQUENCE</scope>
</reference>
<accession>A0A8J2LQQ8</accession>
<dbReference type="GO" id="GO:0006886">
    <property type="term" value="P:intracellular protein transport"/>
    <property type="evidence" value="ECO:0007669"/>
    <property type="project" value="TreeGrafter"/>
</dbReference>
<dbReference type="GO" id="GO:0005096">
    <property type="term" value="F:GTPase activator activity"/>
    <property type="evidence" value="ECO:0007669"/>
    <property type="project" value="UniProtKB-KW"/>
</dbReference>
<keyword evidence="1" id="KW-0343">GTPase activation</keyword>
<evidence type="ECO:0000259" key="2">
    <source>
        <dbReference type="PROSITE" id="PS50086"/>
    </source>
</evidence>
<evidence type="ECO:0000313" key="4">
    <source>
        <dbReference type="Proteomes" id="UP000708208"/>
    </source>
</evidence>
<dbReference type="PANTHER" id="PTHR22957">
    <property type="entry name" value="TBC1 DOMAIN FAMILY MEMBER GTPASE-ACTIVATING PROTEIN"/>
    <property type="match status" value="1"/>
</dbReference>
<name>A0A8J2LQQ8_9HEXA</name>
<organism evidence="3 4">
    <name type="scientific">Allacma fusca</name>
    <dbReference type="NCBI Taxonomy" id="39272"/>
    <lineage>
        <taxon>Eukaryota</taxon>
        <taxon>Metazoa</taxon>
        <taxon>Ecdysozoa</taxon>
        <taxon>Arthropoda</taxon>
        <taxon>Hexapoda</taxon>
        <taxon>Collembola</taxon>
        <taxon>Symphypleona</taxon>
        <taxon>Sminthuridae</taxon>
        <taxon>Allacma</taxon>
    </lineage>
</organism>
<dbReference type="SMART" id="SM00164">
    <property type="entry name" value="TBC"/>
    <property type="match status" value="1"/>
</dbReference>
<evidence type="ECO:0000256" key="1">
    <source>
        <dbReference type="ARBA" id="ARBA00022468"/>
    </source>
</evidence>
<sequence>MTSANYKARLQEYDRVLNTSAVINKEQLAQLAIHGIPDECNYRSKVWRILLNYLPPNKSEWDAILMKKRETYAQFLEDFLRTNSKTEDHPLNFEPDSPWHGFFRDNDVLLQIDKDVRRLCPDMSFFQSPTQFPNKSIVSKDMERLHTRVSQGVLASSVVVKHGIGFAKIKSAPSTCELEPLQQESEEAHWEVVERILFIYAKLNPGQGYVQGMNEIIGPIYYTMATDGDASWREHAEADTFHVFTNLIWITLLLSQEFSLPDVLCIWDSLLADRKRFDFLIYVCCAMIIHVREDILTQDFPHNMKLLQKFPPVDVRELINLAMKLREKDEVRS</sequence>
<proteinExistence type="predicted"/>
<comment type="caution">
    <text evidence="3">The sequence shown here is derived from an EMBL/GenBank/DDBJ whole genome shotgun (WGS) entry which is preliminary data.</text>
</comment>
<dbReference type="EMBL" id="CAJVCH010571297">
    <property type="protein sequence ID" value="CAG7837139.1"/>
    <property type="molecule type" value="Genomic_DNA"/>
</dbReference>
<dbReference type="InterPro" id="IPR000195">
    <property type="entry name" value="Rab-GAP-TBC_dom"/>
</dbReference>
<evidence type="ECO:0000313" key="3">
    <source>
        <dbReference type="EMBL" id="CAG7837139.1"/>
    </source>
</evidence>
<dbReference type="PROSITE" id="PS50086">
    <property type="entry name" value="TBC_RABGAP"/>
    <property type="match status" value="1"/>
</dbReference>